<dbReference type="AlphaFoldDB" id="A0A9P5XGU2"/>
<dbReference type="EMBL" id="MU151144">
    <property type="protein sequence ID" value="KAF9448981.1"/>
    <property type="molecule type" value="Genomic_DNA"/>
</dbReference>
<evidence type="ECO:0000313" key="2">
    <source>
        <dbReference type="Proteomes" id="UP000807342"/>
    </source>
</evidence>
<keyword evidence="2" id="KW-1185">Reference proteome</keyword>
<reference evidence="1" key="1">
    <citation type="submission" date="2020-11" db="EMBL/GenBank/DDBJ databases">
        <authorList>
            <consortium name="DOE Joint Genome Institute"/>
            <person name="Ahrendt S."/>
            <person name="Riley R."/>
            <person name="Andreopoulos W."/>
            <person name="Labutti K."/>
            <person name="Pangilinan J."/>
            <person name="Ruiz-Duenas F.J."/>
            <person name="Barrasa J.M."/>
            <person name="Sanchez-Garcia M."/>
            <person name="Camarero S."/>
            <person name="Miyauchi S."/>
            <person name="Serrano A."/>
            <person name="Linde D."/>
            <person name="Babiker R."/>
            <person name="Drula E."/>
            <person name="Ayuso-Fernandez I."/>
            <person name="Pacheco R."/>
            <person name="Padilla G."/>
            <person name="Ferreira P."/>
            <person name="Barriuso J."/>
            <person name="Kellner H."/>
            <person name="Castanera R."/>
            <person name="Alfaro M."/>
            <person name="Ramirez L."/>
            <person name="Pisabarro A.G."/>
            <person name="Kuo A."/>
            <person name="Tritt A."/>
            <person name="Lipzen A."/>
            <person name="He G."/>
            <person name="Yan M."/>
            <person name="Ng V."/>
            <person name="Cullen D."/>
            <person name="Martin F."/>
            <person name="Rosso M.-N."/>
            <person name="Henrissat B."/>
            <person name="Hibbett D."/>
            <person name="Martinez A.T."/>
            <person name="Grigoriev I.V."/>
        </authorList>
    </citation>
    <scope>NUCLEOTIDE SEQUENCE</scope>
    <source>
        <strain evidence="1">MF-IS2</strain>
    </source>
</reference>
<name>A0A9P5XGU2_9AGAR</name>
<gene>
    <name evidence="1" type="ORF">P691DRAFT_590223</name>
</gene>
<organism evidence="1 2">
    <name type="scientific">Macrolepiota fuliginosa MF-IS2</name>
    <dbReference type="NCBI Taxonomy" id="1400762"/>
    <lineage>
        <taxon>Eukaryota</taxon>
        <taxon>Fungi</taxon>
        <taxon>Dikarya</taxon>
        <taxon>Basidiomycota</taxon>
        <taxon>Agaricomycotina</taxon>
        <taxon>Agaricomycetes</taxon>
        <taxon>Agaricomycetidae</taxon>
        <taxon>Agaricales</taxon>
        <taxon>Agaricineae</taxon>
        <taxon>Agaricaceae</taxon>
        <taxon>Macrolepiota</taxon>
    </lineage>
</organism>
<comment type="caution">
    <text evidence="1">The sequence shown here is derived from an EMBL/GenBank/DDBJ whole genome shotgun (WGS) entry which is preliminary data.</text>
</comment>
<protein>
    <submittedName>
        <fullName evidence="1">Uncharacterized protein</fullName>
    </submittedName>
</protein>
<accession>A0A9P5XGU2</accession>
<proteinExistence type="predicted"/>
<dbReference type="OrthoDB" id="2803656at2759"/>
<evidence type="ECO:0000313" key="1">
    <source>
        <dbReference type="EMBL" id="KAF9448981.1"/>
    </source>
</evidence>
<sequence length="97" mass="10612">MMYDAGMGRSYHIVTTLISHQAACWRRCASGDEDAVEAKQKLALIANSARAQIVDVFSACLPSLRAWIANLSMAQGLIDSAQENPNLTLRIESMTIE</sequence>
<dbReference type="Proteomes" id="UP000807342">
    <property type="component" value="Unassembled WGS sequence"/>
</dbReference>